<sequence length="729" mass="85270">MSESNEKHVDLSIILNLIPWISWCFLQEYFILIFQKLFYQVRQRLTGIREPPPHSDVFFKDKNKISLFLTFLYFIYEMHGIYQSFSDNFYEILKISPYDFNEQKLKTQFRKMAIKFHPDKIISKDENKFIELQLAYKILLNSHQKFAYERLGPSAIEWSKTVSIYEVLFQSIKPCFHFYGGVVLVFLVLNFLGAKSYKKRVGFMHAFWYFYGLSLCFTLEIMSIIRSYPTFPFNYLFPRKLPFEFLNATHTFFRVFLMLLSSIERVLFKQNNIPDISTSSKKIDILSKLLLSESTDLLNMEYSCYSNKSVNHSNIMRIRLSTAYPLPFFKFWYFIPSSSDSMTIQHLIEQVIKIFSLKIEPYQLCLELEGFRLPLKSLVGEILRENDLVILKQIEDSFSMENNIGRIDYCRCANNEKNDMYLIKHNAHMNTVDHVIEDHNEIQNSVNNSNFKRKSPLKKDQKLLMNNKNLRRVPPGQGLASTKARNMRKKRAKRLLKIKQDTFPESVAFTNSLQMKKETSRFLDNKNIEIKPLKKYIKNKSKGFISKIGNTQSIHIKFNENEHLLNNKMNDEDWRNRCIVKNIECELSDVPIQNISMTDSDNNGLSNAISLSDEIPLLPKDIETLALLTEPPPIGSVIAFKHLSMSNNYEPILSDYKTAIVLDNSESNVLKLKLAKRDQKEKKVDPETGEYIYGKFGVDTDFEQNGQLILAWNDLVSPVLLEKEQSSTL</sequence>
<organism evidence="1 2">
    <name type="scientific">Pneumocystis oryctolagi</name>
    <dbReference type="NCBI Taxonomy" id="42067"/>
    <lineage>
        <taxon>Eukaryota</taxon>
        <taxon>Fungi</taxon>
        <taxon>Dikarya</taxon>
        <taxon>Ascomycota</taxon>
        <taxon>Taphrinomycotina</taxon>
        <taxon>Pneumocystomycetes</taxon>
        <taxon>Pneumocystaceae</taxon>
        <taxon>Pneumocystis</taxon>
    </lineage>
</organism>
<dbReference type="Proteomes" id="UP000768646">
    <property type="component" value="Unassembled WGS sequence"/>
</dbReference>
<dbReference type="EMBL" id="JABTEG010000004">
    <property type="protein sequence ID" value="KAG4305212.1"/>
    <property type="molecule type" value="Genomic_DNA"/>
</dbReference>
<name>A0ACB7CDR7_9ASCO</name>
<keyword evidence="2" id="KW-1185">Reference proteome</keyword>
<accession>A0ACB7CDR7</accession>
<evidence type="ECO:0000313" key="1">
    <source>
        <dbReference type="EMBL" id="KAG4305212.1"/>
    </source>
</evidence>
<protein>
    <submittedName>
        <fullName evidence="1">Uncharacterized protein</fullName>
    </submittedName>
</protein>
<gene>
    <name evidence="1" type="ORF">PORY_001382</name>
</gene>
<reference evidence="1 2" key="1">
    <citation type="journal article" date="2021" name="Commun. Biol.">
        <title>Genomic insights into the host specific adaptation of the Pneumocystis genus.</title>
        <authorList>
            <person name="Cisse O.H."/>
            <person name="Ma L."/>
            <person name="Dekker J.P."/>
            <person name="Khil P.P."/>
            <person name="Youn J.-H."/>
            <person name="Brenchley J.M."/>
            <person name="Blair R."/>
            <person name="Pahar B."/>
            <person name="Chabe M."/>
            <person name="Van Rompay K.K.A."/>
            <person name="Keesler R."/>
            <person name="Sukura A."/>
            <person name="Hirsch V."/>
            <person name="Kutty G."/>
            <person name="Liu Y."/>
            <person name="Peng L."/>
            <person name="Chen J."/>
            <person name="Song J."/>
            <person name="Weissenbacher-Lang C."/>
            <person name="Xu J."/>
            <person name="Upham N.S."/>
            <person name="Stajich J.E."/>
            <person name="Cuomo C.A."/>
            <person name="Cushion M.T."/>
            <person name="Kovacs J.A."/>
        </authorList>
    </citation>
    <scope>NUCLEOTIDE SEQUENCE [LARGE SCALE GENOMIC DNA]</scope>
    <source>
        <strain evidence="1 2">RABM</strain>
    </source>
</reference>
<comment type="caution">
    <text evidence="1">The sequence shown here is derived from an EMBL/GenBank/DDBJ whole genome shotgun (WGS) entry which is preliminary data.</text>
</comment>
<evidence type="ECO:0000313" key="2">
    <source>
        <dbReference type="Proteomes" id="UP000768646"/>
    </source>
</evidence>
<proteinExistence type="predicted"/>